<dbReference type="PRINTS" id="PR00932">
    <property type="entry name" value="AMINO1PTASE"/>
</dbReference>
<comment type="cofactor">
    <cofactor evidence="1 10">
        <name>Zn(2+)</name>
        <dbReference type="ChEBI" id="CHEBI:29105"/>
    </cofactor>
</comment>
<evidence type="ECO:0000256" key="3">
    <source>
        <dbReference type="ARBA" id="ARBA00022438"/>
    </source>
</evidence>
<dbReference type="PANTHER" id="PTHR28570:SF2">
    <property type="entry name" value="M18 FAMILY AMINOPEPTIDASE 1-RELATED"/>
    <property type="match status" value="1"/>
</dbReference>
<evidence type="ECO:0000256" key="6">
    <source>
        <dbReference type="ARBA" id="ARBA00022801"/>
    </source>
</evidence>
<keyword evidence="4 9" id="KW-0645">Protease</keyword>
<dbReference type="Gene3D" id="2.30.250.10">
    <property type="entry name" value="Aminopeptidase i, Domain 2"/>
    <property type="match status" value="1"/>
</dbReference>
<keyword evidence="3 9" id="KW-0031">Aminopeptidase</keyword>
<evidence type="ECO:0000313" key="11">
    <source>
        <dbReference type="EMBL" id="VEJ35309.1"/>
    </source>
</evidence>
<dbReference type="OrthoDB" id="89722at2"/>
<dbReference type="NCBIfam" id="NF002600">
    <property type="entry name" value="PRK02256.1"/>
    <property type="match status" value="1"/>
</dbReference>
<evidence type="ECO:0000256" key="7">
    <source>
        <dbReference type="ARBA" id="ARBA00022833"/>
    </source>
</evidence>
<proteinExistence type="inferred from homology"/>
<dbReference type="InterPro" id="IPR001948">
    <property type="entry name" value="Peptidase_M18"/>
</dbReference>
<keyword evidence="12" id="KW-1185">Reference proteome</keyword>
<evidence type="ECO:0000256" key="4">
    <source>
        <dbReference type="ARBA" id="ARBA00022670"/>
    </source>
</evidence>
<organism evidence="11 12">
    <name type="scientific">Aedoeadaptatus ivorii</name>
    <dbReference type="NCBI Taxonomy" id="54006"/>
    <lineage>
        <taxon>Bacteria</taxon>
        <taxon>Bacillati</taxon>
        <taxon>Bacillota</taxon>
        <taxon>Tissierellia</taxon>
        <taxon>Tissierellales</taxon>
        <taxon>Peptoniphilaceae</taxon>
        <taxon>Aedoeadaptatus</taxon>
    </lineage>
</organism>
<dbReference type="GO" id="GO:0004177">
    <property type="term" value="F:aminopeptidase activity"/>
    <property type="evidence" value="ECO:0007669"/>
    <property type="project" value="UniProtKB-KW"/>
</dbReference>
<dbReference type="KEGG" id="piv:NCTC13079_00621"/>
<evidence type="ECO:0000256" key="5">
    <source>
        <dbReference type="ARBA" id="ARBA00022723"/>
    </source>
</evidence>
<dbReference type="Gene3D" id="3.40.630.10">
    <property type="entry name" value="Zn peptidases"/>
    <property type="match status" value="1"/>
</dbReference>
<dbReference type="InterPro" id="IPR023358">
    <property type="entry name" value="Peptidase_M18_dom2"/>
</dbReference>
<evidence type="ECO:0000256" key="9">
    <source>
        <dbReference type="RuleBase" id="RU004386"/>
    </source>
</evidence>
<protein>
    <recommendedName>
        <fullName evidence="10">M18 family aminopeptidase</fullName>
        <ecNumber evidence="10">3.4.11.-</ecNumber>
    </recommendedName>
</protein>
<dbReference type="Proteomes" id="UP000269544">
    <property type="component" value="Chromosome"/>
</dbReference>
<reference evidence="11 12" key="1">
    <citation type="submission" date="2018-12" db="EMBL/GenBank/DDBJ databases">
        <authorList>
            <consortium name="Pathogen Informatics"/>
        </authorList>
    </citation>
    <scope>NUCLEOTIDE SEQUENCE [LARGE SCALE GENOMIC DNA]</scope>
    <source>
        <strain evidence="11 12">NCTC13079</strain>
    </source>
</reference>
<dbReference type="SUPFAM" id="SSF53187">
    <property type="entry name" value="Zn-dependent exopeptidases"/>
    <property type="match status" value="1"/>
</dbReference>
<keyword evidence="6 9" id="KW-0378">Hydrolase</keyword>
<accession>A0A3S5AIY6</accession>
<dbReference type="GO" id="GO:0008237">
    <property type="term" value="F:metallopeptidase activity"/>
    <property type="evidence" value="ECO:0007669"/>
    <property type="project" value="UniProtKB-KW"/>
</dbReference>
<dbReference type="EMBL" id="LR134523">
    <property type="protein sequence ID" value="VEJ35309.1"/>
    <property type="molecule type" value="Genomic_DNA"/>
</dbReference>
<evidence type="ECO:0000256" key="2">
    <source>
        <dbReference type="ARBA" id="ARBA00008290"/>
    </source>
</evidence>
<keyword evidence="8 9" id="KW-0482">Metalloprotease</keyword>
<dbReference type="EC" id="3.4.11.-" evidence="10"/>
<name>A0A3S5AIY6_9FIRM</name>
<evidence type="ECO:0000256" key="10">
    <source>
        <dbReference type="RuleBase" id="RU004387"/>
    </source>
</evidence>
<sequence length="466" mass="51668">MRRKRTKTANRQNERTGIPLETKTIWRETEQIDAIYDFSEGYKEFLNAAKTERLAARAIVEKAKAHGFEEFSEKKTVSRGDKLYVLNKEKSVLLFRIGEDIEAGMRIVAAHIDSPRLDIKANPLYEEENLALLKTHYYGGIKKYQWTTIPLAIHGVIFNKKGEKIEVNIGSDREDPIFTVTDLLPHLSKEQNKKTLAEGITGENLNVLFGHKDANDDVKAEILALLKEKYDIEEKDFEIAELEVVPAFEARDLGLDRSMIGAYGQDDRVCAYAAMEALFAAEDPEKTCVAVFADKEEIGSVGNTSMSARYLENAVAEILYAMGKDSHMAVKRALARSTVLSADVTAAVDPNYKDVMDAKNAARLGEGVCLMKYTGARGKSGTNDANAEFLSALRMHFSKEGIRWQVGEMGKVDQGGGGTVAFILAETGADVVDLGTALLSMHGPFEVASKADIYSTYRAYESFLRM</sequence>
<dbReference type="GO" id="GO:0006508">
    <property type="term" value="P:proteolysis"/>
    <property type="evidence" value="ECO:0007669"/>
    <property type="project" value="UniProtKB-KW"/>
</dbReference>
<comment type="similarity">
    <text evidence="2 9">Belongs to the peptidase M18 family.</text>
</comment>
<dbReference type="AlphaFoldDB" id="A0A3S5AIY6"/>
<dbReference type="Pfam" id="PF02127">
    <property type="entry name" value="Peptidase_M18"/>
    <property type="match status" value="1"/>
</dbReference>
<evidence type="ECO:0000256" key="8">
    <source>
        <dbReference type="ARBA" id="ARBA00023049"/>
    </source>
</evidence>
<gene>
    <name evidence="11" type="primary">apeA</name>
    <name evidence="11" type="ORF">NCTC13079_00621</name>
</gene>
<keyword evidence="7 9" id="KW-0862">Zinc</keyword>
<dbReference type="PANTHER" id="PTHR28570">
    <property type="entry name" value="ASPARTYL AMINOPEPTIDASE"/>
    <property type="match status" value="1"/>
</dbReference>
<dbReference type="SUPFAM" id="SSF101821">
    <property type="entry name" value="Aminopeptidase/glucanase lid domain"/>
    <property type="match status" value="1"/>
</dbReference>
<dbReference type="GO" id="GO:0008270">
    <property type="term" value="F:zinc ion binding"/>
    <property type="evidence" value="ECO:0007669"/>
    <property type="project" value="InterPro"/>
</dbReference>
<keyword evidence="5 9" id="KW-0479">Metal-binding</keyword>
<evidence type="ECO:0000256" key="1">
    <source>
        <dbReference type="ARBA" id="ARBA00001947"/>
    </source>
</evidence>
<evidence type="ECO:0000313" key="12">
    <source>
        <dbReference type="Proteomes" id="UP000269544"/>
    </source>
</evidence>
<dbReference type="GO" id="GO:0005737">
    <property type="term" value="C:cytoplasm"/>
    <property type="evidence" value="ECO:0007669"/>
    <property type="project" value="UniProtKB-ARBA"/>
</dbReference>